<dbReference type="InterPro" id="IPR021733">
    <property type="entry name" value="DUF3304"/>
</dbReference>
<protein>
    <submittedName>
        <fullName evidence="1">DUF3304 domain-containing protein</fullName>
    </submittedName>
</protein>
<reference evidence="1 2" key="1">
    <citation type="submission" date="2022-03" db="EMBL/GenBank/DDBJ databases">
        <title>Genome sequencing of Neisseria macacae.</title>
        <authorList>
            <person name="Baek M.-G."/>
        </authorList>
    </citation>
    <scope>NUCLEOTIDE SEQUENCE [LARGE SCALE GENOMIC DNA]</scope>
    <source>
        <strain evidence="1 2">ATCC 33926</strain>
    </source>
</reference>
<proteinExistence type="predicted"/>
<dbReference type="Pfam" id="PF11745">
    <property type="entry name" value="DUF3304"/>
    <property type="match status" value="1"/>
</dbReference>
<organism evidence="1 2">
    <name type="scientific">Neisseria macacae ATCC 33926</name>
    <dbReference type="NCBI Taxonomy" id="997348"/>
    <lineage>
        <taxon>Bacteria</taxon>
        <taxon>Pseudomonadati</taxon>
        <taxon>Pseudomonadota</taxon>
        <taxon>Betaproteobacteria</taxon>
        <taxon>Neisseriales</taxon>
        <taxon>Neisseriaceae</taxon>
        <taxon>Neisseria</taxon>
    </lineage>
</organism>
<dbReference type="EMBL" id="CP094241">
    <property type="protein sequence ID" value="UNV85292.1"/>
    <property type="molecule type" value="Genomic_DNA"/>
</dbReference>
<keyword evidence="2" id="KW-1185">Reference proteome</keyword>
<accession>A0ABY3YAM0</accession>
<gene>
    <name evidence="1" type="ORF">MON40_01840</name>
</gene>
<evidence type="ECO:0000313" key="1">
    <source>
        <dbReference type="EMBL" id="UNV85292.1"/>
    </source>
</evidence>
<sequence length="179" mass="20533">MKKLFRFLGLVVLVAALPVLSIYASSVKEIFNQKDDFFVDTDKERSFAFMLSNYSDQGVMITYHKIGETWALNDIGPYSEGGGGQCCVSIPRWHEGMTLPLTLTISTDTNEFEERNVNAKVDKFTDEDNGLLQFHILPDYSVRVLISSYGRQRPENPMHQLHETLKKDNEAYRKENPDF</sequence>
<name>A0ABY3YAM0_9NEIS</name>
<dbReference type="RefSeq" id="WP_242925975.1">
    <property type="nucleotide sequence ID" value="NZ_CP094241.1"/>
</dbReference>
<evidence type="ECO:0000313" key="2">
    <source>
        <dbReference type="Proteomes" id="UP000829455"/>
    </source>
</evidence>
<dbReference type="Proteomes" id="UP000829455">
    <property type="component" value="Chromosome"/>
</dbReference>